<proteinExistence type="predicted"/>
<evidence type="ECO:0000313" key="5">
    <source>
        <dbReference type="Proteomes" id="UP001175000"/>
    </source>
</evidence>
<feature type="domain" description="Zn(2)-C6 fungal-type" evidence="3">
    <location>
        <begin position="16"/>
        <end position="47"/>
    </location>
</feature>
<comment type="caution">
    <text evidence="4">The sequence shown here is derived from an EMBL/GenBank/DDBJ whole genome shotgun (WGS) entry which is preliminary data.</text>
</comment>
<evidence type="ECO:0000256" key="2">
    <source>
        <dbReference type="SAM" id="MobiDB-lite"/>
    </source>
</evidence>
<dbReference type="SUPFAM" id="SSF57701">
    <property type="entry name" value="Zn2/Cys6 DNA-binding domain"/>
    <property type="match status" value="1"/>
</dbReference>
<dbReference type="GO" id="GO:0000981">
    <property type="term" value="F:DNA-binding transcription factor activity, RNA polymerase II-specific"/>
    <property type="evidence" value="ECO:0007669"/>
    <property type="project" value="InterPro"/>
</dbReference>
<protein>
    <recommendedName>
        <fullName evidence="3">Zn(2)-C6 fungal-type domain-containing protein</fullName>
    </recommendedName>
</protein>
<dbReference type="Proteomes" id="UP001175000">
    <property type="component" value="Unassembled WGS sequence"/>
</dbReference>
<evidence type="ECO:0000313" key="4">
    <source>
        <dbReference type="EMBL" id="KAK0631614.1"/>
    </source>
</evidence>
<sequence>MSNLPRPLTPMDLGRPCASCAAGKKRCSLTKNPSRPCELCYKRGDECLPGPTASLGHSPKRKRQRIALASGALPGTPTPLASLPPDLTPGGGGQHRIESAPRAPLGPEMPSSLPPPILTPGVNGQHRIESATRALPSHGMLSPPPPPIPTLGVDGQHRTDSAPRALSGLEMPSPIPSVPTSGGDGQHKVDSAPGARAPSRSPFQGARGSPSPASPLPMVPHPGSIVGDSELPVWTSPYASYLGPDGFFRSLAETKWVWTKIPGKDLALSRFHPGPGEIEFTWDESPELGPSFVSNEVGPDKTTLIVRGGDGSDFYPKGEQLPTQC</sequence>
<gene>
    <name evidence="4" type="ORF">B0T14DRAFT_5675</name>
</gene>
<name>A0AA39XCX0_9PEZI</name>
<accession>A0AA39XCX0</accession>
<dbReference type="AlphaFoldDB" id="A0AA39XCX0"/>
<reference evidence="4" key="1">
    <citation type="submission" date="2023-06" db="EMBL/GenBank/DDBJ databases">
        <title>Genome-scale phylogeny and comparative genomics of the fungal order Sordariales.</title>
        <authorList>
            <consortium name="Lawrence Berkeley National Laboratory"/>
            <person name="Hensen N."/>
            <person name="Bonometti L."/>
            <person name="Westerberg I."/>
            <person name="Brannstrom I.O."/>
            <person name="Guillou S."/>
            <person name="Cros-Aarteil S."/>
            <person name="Calhoun S."/>
            <person name="Haridas S."/>
            <person name="Kuo A."/>
            <person name="Mondo S."/>
            <person name="Pangilinan J."/>
            <person name="Riley R."/>
            <person name="Labutti K."/>
            <person name="Andreopoulos B."/>
            <person name="Lipzen A."/>
            <person name="Chen C."/>
            <person name="Yanf M."/>
            <person name="Daum C."/>
            <person name="Ng V."/>
            <person name="Clum A."/>
            <person name="Steindorff A."/>
            <person name="Ohm R."/>
            <person name="Martin F."/>
            <person name="Silar P."/>
            <person name="Natvig D."/>
            <person name="Lalanne C."/>
            <person name="Gautier V."/>
            <person name="Ament-Velasquez S.L."/>
            <person name="Kruys A."/>
            <person name="Hutchinson M.I."/>
            <person name="Powell A.J."/>
            <person name="Barry K."/>
            <person name="Miller A.N."/>
            <person name="Grigoriev I.V."/>
            <person name="Debuchy R."/>
            <person name="Gladieux P."/>
            <person name="Thoren M.H."/>
            <person name="Johannesson H."/>
        </authorList>
    </citation>
    <scope>NUCLEOTIDE SEQUENCE</scope>
    <source>
        <strain evidence="4">CBS 606.72</strain>
    </source>
</reference>
<dbReference type="InterPro" id="IPR036864">
    <property type="entry name" value="Zn2-C6_fun-type_DNA-bd_sf"/>
</dbReference>
<evidence type="ECO:0000256" key="1">
    <source>
        <dbReference type="ARBA" id="ARBA00023242"/>
    </source>
</evidence>
<dbReference type="EMBL" id="JAULSU010000001">
    <property type="protein sequence ID" value="KAK0631614.1"/>
    <property type="molecule type" value="Genomic_DNA"/>
</dbReference>
<dbReference type="GO" id="GO:0008270">
    <property type="term" value="F:zinc ion binding"/>
    <property type="evidence" value="ECO:0007669"/>
    <property type="project" value="InterPro"/>
</dbReference>
<feature type="region of interest" description="Disordered" evidence="2">
    <location>
        <begin position="135"/>
        <end position="219"/>
    </location>
</feature>
<organism evidence="4 5">
    <name type="scientific">Immersiella caudata</name>
    <dbReference type="NCBI Taxonomy" id="314043"/>
    <lineage>
        <taxon>Eukaryota</taxon>
        <taxon>Fungi</taxon>
        <taxon>Dikarya</taxon>
        <taxon>Ascomycota</taxon>
        <taxon>Pezizomycotina</taxon>
        <taxon>Sordariomycetes</taxon>
        <taxon>Sordariomycetidae</taxon>
        <taxon>Sordariales</taxon>
        <taxon>Lasiosphaeriaceae</taxon>
        <taxon>Immersiella</taxon>
    </lineage>
</organism>
<evidence type="ECO:0000259" key="3">
    <source>
        <dbReference type="PROSITE" id="PS00463"/>
    </source>
</evidence>
<feature type="region of interest" description="Disordered" evidence="2">
    <location>
        <begin position="306"/>
        <end position="325"/>
    </location>
</feature>
<dbReference type="InterPro" id="IPR001138">
    <property type="entry name" value="Zn2Cys6_DnaBD"/>
</dbReference>
<keyword evidence="5" id="KW-1185">Reference proteome</keyword>
<feature type="region of interest" description="Disordered" evidence="2">
    <location>
        <begin position="71"/>
        <end position="112"/>
    </location>
</feature>
<keyword evidence="1" id="KW-0539">Nucleus</keyword>
<dbReference type="PROSITE" id="PS00463">
    <property type="entry name" value="ZN2_CY6_FUNGAL_1"/>
    <property type="match status" value="1"/>
</dbReference>